<feature type="signal peptide" evidence="1">
    <location>
        <begin position="1"/>
        <end position="20"/>
    </location>
</feature>
<feature type="domain" description="Ycf2 N-terminal" evidence="2">
    <location>
        <begin position="18"/>
        <end position="99"/>
    </location>
</feature>
<dbReference type="InterPro" id="IPR056777">
    <property type="entry name" value="Ycf2_N"/>
</dbReference>
<name>A0A1Y3BWJ7_HELAN</name>
<reference evidence="3" key="1">
    <citation type="submission" date="2017-02" db="EMBL/GenBank/DDBJ databases">
        <title>Sunflower complete genome.</title>
        <authorList>
            <person name="Langlade N."/>
            <person name="Munos S."/>
        </authorList>
    </citation>
    <scope>NUCLEOTIDE SEQUENCE [LARGE SCALE GENOMIC DNA]</scope>
    <source>
        <tissue evidence="3">Leaves</tissue>
    </source>
</reference>
<organism evidence="3">
    <name type="scientific">Helianthus annuus</name>
    <name type="common">Common sunflower</name>
    <dbReference type="NCBI Taxonomy" id="4232"/>
    <lineage>
        <taxon>Eukaryota</taxon>
        <taxon>Viridiplantae</taxon>
        <taxon>Streptophyta</taxon>
        <taxon>Embryophyta</taxon>
        <taxon>Tracheophyta</taxon>
        <taxon>Spermatophyta</taxon>
        <taxon>Magnoliopsida</taxon>
        <taxon>eudicotyledons</taxon>
        <taxon>Gunneridae</taxon>
        <taxon>Pentapetalae</taxon>
        <taxon>asterids</taxon>
        <taxon>campanulids</taxon>
        <taxon>Asterales</taxon>
        <taxon>Asteraceae</taxon>
        <taxon>Asteroideae</taxon>
        <taxon>Heliantheae alliance</taxon>
        <taxon>Heliantheae</taxon>
        <taxon>Helianthus</taxon>
    </lineage>
</organism>
<proteinExistence type="predicted"/>
<dbReference type="EMBL" id="KZ114224">
    <property type="protein sequence ID" value="OTF84264.1"/>
    <property type="molecule type" value="Genomic_DNA"/>
</dbReference>
<sequence length="105" mass="12224">MRCLNGILLVLIIRRNLMTGHEFKSLDFRIERDMREIKNSHYFLDSWTQFNSVGSSFTFFSTKNVYKLFDSRIWSILLSHNSQGSTSNRYFTIKGVNTLCTSSGP</sequence>
<gene>
    <name evidence="3" type="ORF">HannXRQ_Chr00c0903g0577861</name>
</gene>
<dbReference type="InParanoid" id="A0A1Y3BWJ7"/>
<dbReference type="Pfam" id="PF05695">
    <property type="entry name" value="Ycf2"/>
    <property type="match status" value="1"/>
</dbReference>
<keyword evidence="1" id="KW-0732">Signal</keyword>
<dbReference type="STRING" id="4232.A0A1Y3BWJ7"/>
<feature type="chain" id="PRO_5012215140" description="Ycf2 N-terminal domain-containing protein" evidence="1">
    <location>
        <begin position="21"/>
        <end position="105"/>
    </location>
</feature>
<protein>
    <recommendedName>
        <fullName evidence="2">Ycf2 N-terminal domain-containing protein</fullName>
    </recommendedName>
</protein>
<evidence type="ECO:0000256" key="1">
    <source>
        <dbReference type="SAM" id="SignalP"/>
    </source>
</evidence>
<evidence type="ECO:0000313" key="3">
    <source>
        <dbReference type="EMBL" id="OTF84264.1"/>
    </source>
</evidence>
<evidence type="ECO:0000259" key="2">
    <source>
        <dbReference type="Pfam" id="PF05695"/>
    </source>
</evidence>
<accession>A0A1Y3BWJ7</accession>
<dbReference type="AlphaFoldDB" id="A0A1Y3BWJ7"/>